<comment type="caution">
    <text evidence="2">The sequence shown here is derived from an EMBL/GenBank/DDBJ whole genome shotgun (WGS) entry which is preliminary data.</text>
</comment>
<evidence type="ECO:0000313" key="2">
    <source>
        <dbReference type="EMBL" id="KAJ7976225.1"/>
    </source>
</evidence>
<reference evidence="2" key="1">
    <citation type="journal article" date="2023" name="Science">
        <title>Elucidation of the pathway for biosynthesis of saponin adjuvants from the soapbark tree.</title>
        <authorList>
            <person name="Reed J."/>
            <person name="Orme A."/>
            <person name="El-Demerdash A."/>
            <person name="Owen C."/>
            <person name="Martin L.B.B."/>
            <person name="Misra R.C."/>
            <person name="Kikuchi S."/>
            <person name="Rejzek M."/>
            <person name="Martin A.C."/>
            <person name="Harkess A."/>
            <person name="Leebens-Mack J."/>
            <person name="Louveau T."/>
            <person name="Stephenson M.J."/>
            <person name="Osbourn A."/>
        </authorList>
    </citation>
    <scope>NUCLEOTIDE SEQUENCE</scope>
    <source>
        <strain evidence="2">S10</strain>
    </source>
</reference>
<dbReference type="GO" id="GO:0034220">
    <property type="term" value="P:monoatomic ion transmembrane transport"/>
    <property type="evidence" value="ECO:0007669"/>
    <property type="project" value="UniProtKB-KW"/>
</dbReference>
<keyword evidence="2" id="KW-0813">Transport</keyword>
<sequence>MDKKPLLPHGSLEKKPMPPPLCSLPEHDEIVLPITPSSLEDRLIFGPCSDCSLIVDALTLSFNTPRISASSSQDPAAHKIFNPHKLGLTEVTHGVKPTSIAPKQLLLWP</sequence>
<dbReference type="KEGG" id="qsa:O6P43_006039"/>
<organism evidence="2 3">
    <name type="scientific">Quillaja saponaria</name>
    <name type="common">Soap bark tree</name>
    <dbReference type="NCBI Taxonomy" id="32244"/>
    <lineage>
        <taxon>Eukaryota</taxon>
        <taxon>Viridiplantae</taxon>
        <taxon>Streptophyta</taxon>
        <taxon>Embryophyta</taxon>
        <taxon>Tracheophyta</taxon>
        <taxon>Spermatophyta</taxon>
        <taxon>Magnoliopsida</taxon>
        <taxon>eudicotyledons</taxon>
        <taxon>Gunneridae</taxon>
        <taxon>Pentapetalae</taxon>
        <taxon>rosids</taxon>
        <taxon>fabids</taxon>
        <taxon>Fabales</taxon>
        <taxon>Quillajaceae</taxon>
        <taxon>Quillaja</taxon>
    </lineage>
</organism>
<accession>A0AAD7VI06</accession>
<protein>
    <submittedName>
        <fullName evidence="2">Two-pore potassium channel 3</fullName>
    </submittedName>
</protein>
<gene>
    <name evidence="2" type="ORF">O6P43_006039</name>
</gene>
<dbReference type="EMBL" id="JARAOO010000003">
    <property type="protein sequence ID" value="KAJ7976225.1"/>
    <property type="molecule type" value="Genomic_DNA"/>
</dbReference>
<dbReference type="AlphaFoldDB" id="A0AAD7VI06"/>
<proteinExistence type="predicted"/>
<evidence type="ECO:0000313" key="3">
    <source>
        <dbReference type="Proteomes" id="UP001163823"/>
    </source>
</evidence>
<keyword evidence="2" id="KW-0407">Ion channel</keyword>
<feature type="compositionally biased region" description="Basic and acidic residues" evidence="1">
    <location>
        <begin position="1"/>
        <end position="16"/>
    </location>
</feature>
<feature type="region of interest" description="Disordered" evidence="1">
    <location>
        <begin position="1"/>
        <end position="20"/>
    </location>
</feature>
<dbReference type="Proteomes" id="UP001163823">
    <property type="component" value="Chromosome 3"/>
</dbReference>
<keyword evidence="3" id="KW-1185">Reference proteome</keyword>
<evidence type="ECO:0000256" key="1">
    <source>
        <dbReference type="SAM" id="MobiDB-lite"/>
    </source>
</evidence>
<keyword evidence="2" id="KW-0406">Ion transport</keyword>
<name>A0AAD7VI06_QUISA</name>